<accession>A0ABQ1WDC5</accession>
<name>A0ABQ1WDC5_9FLAO</name>
<organism evidence="1 2">
    <name type="scientific">Christiangramia forsetii</name>
    <dbReference type="NCBI Taxonomy" id="411153"/>
    <lineage>
        <taxon>Bacteria</taxon>
        <taxon>Pseudomonadati</taxon>
        <taxon>Bacteroidota</taxon>
        <taxon>Flavobacteriia</taxon>
        <taxon>Flavobacteriales</taxon>
        <taxon>Flavobacteriaceae</taxon>
        <taxon>Christiangramia</taxon>
    </lineage>
</organism>
<dbReference type="PROSITE" id="PS51257">
    <property type="entry name" value="PROKAR_LIPOPROTEIN"/>
    <property type="match status" value="1"/>
</dbReference>
<evidence type="ECO:0000313" key="1">
    <source>
        <dbReference type="EMBL" id="GGG25006.1"/>
    </source>
</evidence>
<dbReference type="RefSeq" id="WP_011710186.1">
    <property type="nucleotide sequence ID" value="NZ_BMIX01000001.1"/>
</dbReference>
<keyword evidence="2" id="KW-1185">Reference proteome</keyword>
<comment type="caution">
    <text evidence="1">The sequence shown here is derived from an EMBL/GenBank/DDBJ whole genome shotgun (WGS) entry which is preliminary data.</text>
</comment>
<dbReference type="Proteomes" id="UP000605733">
    <property type="component" value="Unassembled WGS sequence"/>
</dbReference>
<gene>
    <name evidence="1" type="ORF">GCM10011532_05420</name>
</gene>
<sequence length="365" mass="42232">MKRKDVCILGLGILFFSITVLSCSRDQLTYENNQPGLSDPKVPLHKKKNNSYVNEDITYSILNVVNDELYMDASCESTDFSQVLSGYLTEILNDPFFDFNLLDYYLELNRKYVTFYRGDNYYGENGEFNHLAKKRIRELTKFWSLDREIYLNGQHTAFLDDREILTDMIESFDRSVRNRMEAYEKADSLLAINAQSSVFPENPYFAFDAFTKPSGLLVIGDGILQSLTETGIDGDIAFSTMLAHEWWHQAQFEYDEEWDFIDQLANPSERTRFSELEADFAASYFLSHKRGATYNWKRIEEYFSLSFNVGDCFVQSNDHHGTPKQRLAAAKFGYKLAASAQKKGFILSPTEVHEAFLKVYELLIL</sequence>
<reference evidence="2" key="1">
    <citation type="journal article" date="2019" name="Int. J. Syst. Evol. Microbiol.">
        <title>The Global Catalogue of Microorganisms (GCM) 10K type strain sequencing project: providing services to taxonomists for standard genome sequencing and annotation.</title>
        <authorList>
            <consortium name="The Broad Institute Genomics Platform"/>
            <consortium name="The Broad Institute Genome Sequencing Center for Infectious Disease"/>
            <person name="Wu L."/>
            <person name="Ma J."/>
        </authorList>
    </citation>
    <scope>NUCLEOTIDE SEQUENCE [LARGE SCALE GENOMIC DNA]</scope>
    <source>
        <strain evidence="2">CGMCC 1.15422</strain>
    </source>
</reference>
<evidence type="ECO:0008006" key="3">
    <source>
        <dbReference type="Google" id="ProtNLM"/>
    </source>
</evidence>
<evidence type="ECO:0000313" key="2">
    <source>
        <dbReference type="Proteomes" id="UP000605733"/>
    </source>
</evidence>
<protein>
    <recommendedName>
        <fullName evidence="3">DUF2268 domain-containing protein</fullName>
    </recommendedName>
</protein>
<proteinExistence type="predicted"/>
<dbReference type="EMBL" id="BMIX01000001">
    <property type="protein sequence ID" value="GGG25006.1"/>
    <property type="molecule type" value="Genomic_DNA"/>
</dbReference>